<name>A0A2I2F1R9_ASPCN</name>
<evidence type="ECO:0000256" key="1">
    <source>
        <dbReference type="SAM" id="MobiDB-lite"/>
    </source>
</evidence>
<dbReference type="OrthoDB" id="2563506at2759"/>
<dbReference type="EMBL" id="KZ559176">
    <property type="protein sequence ID" value="PLB34569.1"/>
    <property type="molecule type" value="Genomic_DNA"/>
</dbReference>
<feature type="region of interest" description="Disordered" evidence="1">
    <location>
        <begin position="37"/>
        <end position="66"/>
    </location>
</feature>
<keyword evidence="3" id="KW-1185">Reference proteome</keyword>
<dbReference type="RefSeq" id="XP_024668581.1">
    <property type="nucleotide sequence ID" value="XM_024815459.1"/>
</dbReference>
<dbReference type="Pfam" id="PF12855">
    <property type="entry name" value="Ecl1"/>
    <property type="match status" value="1"/>
</dbReference>
<reference evidence="2 3" key="1">
    <citation type="submission" date="2017-12" db="EMBL/GenBank/DDBJ databases">
        <authorList>
            <consortium name="DOE Joint Genome Institute"/>
            <person name="Haridas S."/>
            <person name="Kjaerbolling I."/>
            <person name="Vesth T.C."/>
            <person name="Frisvad J.C."/>
            <person name="Nybo J.L."/>
            <person name="Theobald S."/>
            <person name="Kuo A."/>
            <person name="Bowyer P."/>
            <person name="Matsuda Y."/>
            <person name="Mondo S."/>
            <person name="Lyhne E.K."/>
            <person name="Kogle M.E."/>
            <person name="Clum A."/>
            <person name="Lipzen A."/>
            <person name="Salamov A."/>
            <person name="Ngan C.Y."/>
            <person name="Daum C."/>
            <person name="Chiniquy J."/>
            <person name="Barry K."/>
            <person name="LaButti K."/>
            <person name="Simmons B.A."/>
            <person name="Magnuson J.K."/>
            <person name="Mortensen U.H."/>
            <person name="Larsen T.O."/>
            <person name="Grigoriev I.V."/>
            <person name="Baker S.E."/>
            <person name="Andersen M.R."/>
            <person name="Nordberg H.P."/>
            <person name="Cantor M.N."/>
            <person name="Hua S.X."/>
        </authorList>
    </citation>
    <scope>NUCLEOTIDE SEQUENCE [LARGE SCALE GENOMIC DNA]</scope>
    <source>
        <strain evidence="2 3">CBS 102.13</strain>
    </source>
</reference>
<gene>
    <name evidence="2" type="ORF">BDW47DRAFT_120211</name>
</gene>
<protein>
    <submittedName>
        <fullName evidence="2">Uncharacterized protein</fullName>
    </submittedName>
</protein>
<evidence type="ECO:0000313" key="3">
    <source>
        <dbReference type="Proteomes" id="UP000234585"/>
    </source>
</evidence>
<dbReference type="Proteomes" id="UP000234585">
    <property type="component" value="Unassembled WGS sequence"/>
</dbReference>
<feature type="compositionally biased region" description="Polar residues" evidence="1">
    <location>
        <begin position="54"/>
        <end position="66"/>
    </location>
</feature>
<evidence type="ECO:0000313" key="2">
    <source>
        <dbReference type="EMBL" id="PLB34569.1"/>
    </source>
</evidence>
<proteinExistence type="predicted"/>
<sequence length="134" mass="14740">MTTQWSPDFCLVCDRQTMGAPYCTQSCRLAELDITIPKSGESSGPKTHGGSTGTRGNSTATSLSNAPDQHGKVISIILFHLRAPTCIRRLSSSYHHLLSLEPNPSKALTKSAPFENELRHYAGCFDQLRHSRRP</sequence>
<dbReference type="InterPro" id="IPR024368">
    <property type="entry name" value="Ecl1/2/3"/>
</dbReference>
<dbReference type="GeneID" id="36522619"/>
<dbReference type="AlphaFoldDB" id="A0A2I2F1R9"/>
<organism evidence="2 3">
    <name type="scientific">Aspergillus candidus</name>
    <dbReference type="NCBI Taxonomy" id="41067"/>
    <lineage>
        <taxon>Eukaryota</taxon>
        <taxon>Fungi</taxon>
        <taxon>Dikarya</taxon>
        <taxon>Ascomycota</taxon>
        <taxon>Pezizomycotina</taxon>
        <taxon>Eurotiomycetes</taxon>
        <taxon>Eurotiomycetidae</taxon>
        <taxon>Eurotiales</taxon>
        <taxon>Aspergillaceae</taxon>
        <taxon>Aspergillus</taxon>
        <taxon>Aspergillus subgen. Circumdati</taxon>
    </lineage>
</organism>
<accession>A0A2I2F1R9</accession>